<sequence>MQRLIVFAPSKGTLATKSTRQQQHVLPRLMKTYATPRLKITVCPGVCSADYSSRLTVSSAAVLQIFIVFLAAVVTGETLYGPASTKNKNFLGKTINSKSGISFGKFMALV</sequence>
<dbReference type="AlphaFoldDB" id="A0A1I7YKP9"/>
<keyword evidence="1" id="KW-0812">Transmembrane</keyword>
<keyword evidence="2" id="KW-1185">Reference proteome</keyword>
<name>A0A1I7YKP9_9BILA</name>
<keyword evidence="1" id="KW-0472">Membrane</keyword>
<organism evidence="2 3">
    <name type="scientific">Steinernema glaseri</name>
    <dbReference type="NCBI Taxonomy" id="37863"/>
    <lineage>
        <taxon>Eukaryota</taxon>
        <taxon>Metazoa</taxon>
        <taxon>Ecdysozoa</taxon>
        <taxon>Nematoda</taxon>
        <taxon>Chromadorea</taxon>
        <taxon>Rhabditida</taxon>
        <taxon>Tylenchina</taxon>
        <taxon>Panagrolaimomorpha</taxon>
        <taxon>Strongyloidoidea</taxon>
        <taxon>Steinernematidae</taxon>
        <taxon>Steinernema</taxon>
    </lineage>
</organism>
<evidence type="ECO:0000313" key="3">
    <source>
        <dbReference type="WBParaSite" id="L893_g17346.t1"/>
    </source>
</evidence>
<dbReference type="WBParaSite" id="L893_g17346.t1">
    <property type="protein sequence ID" value="L893_g17346.t1"/>
    <property type="gene ID" value="L893_g17346"/>
</dbReference>
<reference evidence="3" key="1">
    <citation type="submission" date="2016-11" db="UniProtKB">
        <authorList>
            <consortium name="WormBaseParasite"/>
        </authorList>
    </citation>
    <scope>IDENTIFICATION</scope>
</reference>
<evidence type="ECO:0000313" key="2">
    <source>
        <dbReference type="Proteomes" id="UP000095287"/>
    </source>
</evidence>
<feature type="transmembrane region" description="Helical" evidence="1">
    <location>
        <begin position="61"/>
        <end position="80"/>
    </location>
</feature>
<accession>A0A1I7YKP9</accession>
<dbReference type="Proteomes" id="UP000095287">
    <property type="component" value="Unplaced"/>
</dbReference>
<protein>
    <submittedName>
        <fullName evidence="3">AA_permease domain-containing protein</fullName>
    </submittedName>
</protein>
<keyword evidence="1" id="KW-1133">Transmembrane helix</keyword>
<evidence type="ECO:0000256" key="1">
    <source>
        <dbReference type="SAM" id="Phobius"/>
    </source>
</evidence>
<proteinExistence type="predicted"/>